<sequence>IVVPIETQHSTSYDNASDRYASVFSVTTESRTRGNKMRNKKSNNSNSLRSLNLNRRRSLSRSPYVTRPYSLPDGHKMFGSSGVKVLRQSSGETLNVKPNSSEVYIRFDKKMVSMTSYDRPTSTPV</sequence>
<feature type="region of interest" description="Disordered" evidence="1">
    <location>
        <begin position="27"/>
        <end position="73"/>
    </location>
</feature>
<dbReference type="AlphaFoldDB" id="A0A0B6ZAH8"/>
<protein>
    <submittedName>
        <fullName evidence="2">Uncharacterized protein</fullName>
    </submittedName>
</protein>
<feature type="compositionally biased region" description="Low complexity" evidence="1">
    <location>
        <begin position="42"/>
        <end position="53"/>
    </location>
</feature>
<feature type="non-terminal residue" evidence="2">
    <location>
        <position position="1"/>
    </location>
</feature>
<dbReference type="EMBL" id="HACG01017885">
    <property type="protein sequence ID" value="CEK64750.1"/>
    <property type="molecule type" value="Transcribed_RNA"/>
</dbReference>
<accession>A0A0B6ZAH8</accession>
<organism evidence="2">
    <name type="scientific">Arion vulgaris</name>
    <dbReference type="NCBI Taxonomy" id="1028688"/>
    <lineage>
        <taxon>Eukaryota</taxon>
        <taxon>Metazoa</taxon>
        <taxon>Spiralia</taxon>
        <taxon>Lophotrochozoa</taxon>
        <taxon>Mollusca</taxon>
        <taxon>Gastropoda</taxon>
        <taxon>Heterobranchia</taxon>
        <taxon>Euthyneura</taxon>
        <taxon>Panpulmonata</taxon>
        <taxon>Eupulmonata</taxon>
        <taxon>Stylommatophora</taxon>
        <taxon>Helicina</taxon>
        <taxon>Arionoidea</taxon>
        <taxon>Arionidae</taxon>
        <taxon>Arion</taxon>
    </lineage>
</organism>
<name>A0A0B6ZAH8_9EUPU</name>
<gene>
    <name evidence="2" type="primary">ORF52778</name>
</gene>
<evidence type="ECO:0000256" key="1">
    <source>
        <dbReference type="SAM" id="MobiDB-lite"/>
    </source>
</evidence>
<evidence type="ECO:0000313" key="2">
    <source>
        <dbReference type="EMBL" id="CEK64750.1"/>
    </source>
</evidence>
<proteinExistence type="predicted"/>
<reference evidence="2" key="1">
    <citation type="submission" date="2014-12" db="EMBL/GenBank/DDBJ databases">
        <title>Insight into the proteome of Arion vulgaris.</title>
        <authorList>
            <person name="Aradska J."/>
            <person name="Bulat T."/>
            <person name="Smidak R."/>
            <person name="Sarate P."/>
            <person name="Gangsoo J."/>
            <person name="Sialana F."/>
            <person name="Bilban M."/>
            <person name="Lubec G."/>
        </authorList>
    </citation>
    <scope>NUCLEOTIDE SEQUENCE</scope>
    <source>
        <tissue evidence="2">Skin</tissue>
    </source>
</reference>